<keyword evidence="2" id="KW-1003">Cell membrane</keyword>
<keyword evidence="6 9" id="KW-1133">Transmembrane helix</keyword>
<keyword evidence="4" id="KW-0132">Cell division</keyword>
<feature type="transmembrane region" description="Helical" evidence="9">
    <location>
        <begin position="12"/>
        <end position="36"/>
    </location>
</feature>
<keyword evidence="3" id="KW-0997">Cell inner membrane</keyword>
<keyword evidence="7 9" id="KW-0472">Membrane</keyword>
<reference evidence="11" key="1">
    <citation type="journal article" date="2020" name="mSystems">
        <title>Genome- and Community-Level Interaction Insights into Carbon Utilization and Element Cycling Functions of Hydrothermarchaeota in Hydrothermal Sediment.</title>
        <authorList>
            <person name="Zhou Z."/>
            <person name="Liu Y."/>
            <person name="Xu W."/>
            <person name="Pan J."/>
            <person name="Luo Z.H."/>
            <person name="Li M."/>
        </authorList>
    </citation>
    <scope>NUCLEOTIDE SEQUENCE [LARGE SCALE GENOMIC DNA]</scope>
    <source>
        <strain evidence="11">HyVt-233</strain>
    </source>
</reference>
<dbReference type="Pfam" id="PF03799">
    <property type="entry name" value="FtsQ_DivIB_C"/>
    <property type="match status" value="1"/>
</dbReference>
<accession>A0A7C0U3P4</accession>
<dbReference type="Gene3D" id="3.40.50.10960">
    <property type="match status" value="1"/>
</dbReference>
<dbReference type="PROSITE" id="PS51779">
    <property type="entry name" value="POTRA"/>
    <property type="match status" value="1"/>
</dbReference>
<dbReference type="PANTHER" id="PTHR35851:SF1">
    <property type="entry name" value="CELL DIVISION PROTEIN FTSQ"/>
    <property type="match status" value="1"/>
</dbReference>
<evidence type="ECO:0000256" key="8">
    <source>
        <dbReference type="ARBA" id="ARBA00023306"/>
    </source>
</evidence>
<evidence type="ECO:0000256" key="2">
    <source>
        <dbReference type="ARBA" id="ARBA00022475"/>
    </source>
</evidence>
<comment type="subcellular location">
    <subcellularLocation>
        <location evidence="1">Membrane</location>
    </subcellularLocation>
</comment>
<dbReference type="GO" id="GO:0016020">
    <property type="term" value="C:membrane"/>
    <property type="evidence" value="ECO:0007669"/>
    <property type="project" value="UniProtKB-SubCell"/>
</dbReference>
<dbReference type="Proteomes" id="UP000886289">
    <property type="component" value="Unassembled WGS sequence"/>
</dbReference>
<evidence type="ECO:0000256" key="7">
    <source>
        <dbReference type="ARBA" id="ARBA00023136"/>
    </source>
</evidence>
<sequence>MKRNRYRKQKNKYPFLIAILSILGLFILSFLFGMTYTSLCQLHYFKIKDIEIIGTHLISTSEILKNIKYQNKSILAISPAKIAFSLKKFPLIKDISIKRIWPNKLKIIIQERKPIALAYINQHFWLVEKNGECILIKDYLNFDLPIITGLKTEKDHYLKSALMTLSLWQKNCKYLELSEIHIDRDLGIILFTIDGNQILLGNDNFEKKLAILKKVTAKLQKERIKRLDLRDTQRIYAKLE</sequence>
<dbReference type="Gene3D" id="3.10.20.310">
    <property type="entry name" value="membrane protein fhac"/>
    <property type="match status" value="1"/>
</dbReference>
<evidence type="ECO:0000256" key="9">
    <source>
        <dbReference type="SAM" id="Phobius"/>
    </source>
</evidence>
<evidence type="ECO:0000256" key="5">
    <source>
        <dbReference type="ARBA" id="ARBA00022692"/>
    </source>
</evidence>
<organism evidence="11">
    <name type="scientific">Desulfofervidus auxilii</name>
    <dbReference type="NCBI Taxonomy" id="1621989"/>
    <lineage>
        <taxon>Bacteria</taxon>
        <taxon>Pseudomonadati</taxon>
        <taxon>Thermodesulfobacteriota</taxon>
        <taxon>Candidatus Desulfofervidia</taxon>
        <taxon>Candidatus Desulfofervidales</taxon>
        <taxon>Candidatus Desulfofervidaceae</taxon>
        <taxon>Candidatus Desulfofervidus</taxon>
    </lineage>
</organism>
<feature type="domain" description="POTRA" evidence="10">
    <location>
        <begin position="45"/>
        <end position="112"/>
    </location>
</feature>
<dbReference type="InterPro" id="IPR013685">
    <property type="entry name" value="POTRA_FtsQ_type"/>
</dbReference>
<dbReference type="InterPro" id="IPR034746">
    <property type="entry name" value="POTRA"/>
</dbReference>
<dbReference type="Pfam" id="PF08478">
    <property type="entry name" value="POTRA_1"/>
    <property type="match status" value="1"/>
</dbReference>
<evidence type="ECO:0000256" key="4">
    <source>
        <dbReference type="ARBA" id="ARBA00022618"/>
    </source>
</evidence>
<evidence type="ECO:0000256" key="6">
    <source>
        <dbReference type="ARBA" id="ARBA00022989"/>
    </source>
</evidence>
<evidence type="ECO:0000313" key="11">
    <source>
        <dbReference type="EMBL" id="HDD44882.1"/>
    </source>
</evidence>
<evidence type="ECO:0000259" key="10">
    <source>
        <dbReference type="PROSITE" id="PS51779"/>
    </source>
</evidence>
<evidence type="ECO:0000256" key="1">
    <source>
        <dbReference type="ARBA" id="ARBA00004370"/>
    </source>
</evidence>
<keyword evidence="8" id="KW-0131">Cell cycle</keyword>
<comment type="caution">
    <text evidence="11">The sequence shown here is derived from an EMBL/GenBank/DDBJ whole genome shotgun (WGS) entry which is preliminary data.</text>
</comment>
<gene>
    <name evidence="11" type="ORF">ENG63_08505</name>
</gene>
<dbReference type="InterPro" id="IPR026579">
    <property type="entry name" value="FtsQ"/>
</dbReference>
<dbReference type="GO" id="GO:0090529">
    <property type="term" value="P:cell septum assembly"/>
    <property type="evidence" value="ECO:0007669"/>
    <property type="project" value="InterPro"/>
</dbReference>
<dbReference type="AlphaFoldDB" id="A0A7C0U3P4"/>
<name>A0A7C0U3P4_DESA2</name>
<proteinExistence type="predicted"/>
<dbReference type="InterPro" id="IPR005548">
    <property type="entry name" value="Cell_div_FtsQ/DivIB_C"/>
</dbReference>
<dbReference type="EMBL" id="DRBS01000314">
    <property type="protein sequence ID" value="HDD44882.1"/>
    <property type="molecule type" value="Genomic_DNA"/>
</dbReference>
<protein>
    <submittedName>
        <fullName evidence="11">FtsQ-type POTRA domain-containing protein</fullName>
    </submittedName>
</protein>
<evidence type="ECO:0000256" key="3">
    <source>
        <dbReference type="ARBA" id="ARBA00022519"/>
    </source>
</evidence>
<keyword evidence="5 9" id="KW-0812">Transmembrane</keyword>
<dbReference type="PANTHER" id="PTHR35851">
    <property type="entry name" value="CELL DIVISION PROTEIN FTSQ"/>
    <property type="match status" value="1"/>
</dbReference>